<dbReference type="UniPathway" id="UPA00196"/>
<dbReference type="GO" id="GO:0006506">
    <property type="term" value="P:GPI anchor biosynthetic process"/>
    <property type="evidence" value="ECO:0007669"/>
    <property type="project" value="UniProtKB-UniPathway"/>
</dbReference>
<evidence type="ECO:0000256" key="3">
    <source>
        <dbReference type="ARBA" id="ARBA00008321"/>
    </source>
</evidence>
<dbReference type="GO" id="GO:0000506">
    <property type="term" value="C:glycosylphosphatidylinositol-N-acetylglucosaminyltransferase (GPI-GnT) complex"/>
    <property type="evidence" value="ECO:0007669"/>
    <property type="project" value="TreeGrafter"/>
</dbReference>
<evidence type="ECO:0000313" key="9">
    <source>
        <dbReference type="EMBL" id="OEU20531.1"/>
    </source>
</evidence>
<feature type="transmembrane region" description="Helical" evidence="8">
    <location>
        <begin position="278"/>
        <end position="298"/>
    </location>
</feature>
<evidence type="ECO:0000256" key="7">
    <source>
        <dbReference type="ARBA" id="ARBA00023136"/>
    </source>
</evidence>
<accession>A0A1E7FQT4</accession>
<feature type="transmembrane region" description="Helical" evidence="8">
    <location>
        <begin position="222"/>
        <end position="240"/>
    </location>
</feature>
<dbReference type="FunCoup" id="A0A1E7FQT4">
    <property type="interactions" value="289"/>
</dbReference>
<proteinExistence type="inferred from homology"/>
<evidence type="ECO:0000256" key="1">
    <source>
        <dbReference type="ARBA" id="ARBA00004141"/>
    </source>
</evidence>
<evidence type="ECO:0000256" key="5">
    <source>
        <dbReference type="ARBA" id="ARBA00022692"/>
    </source>
</evidence>
<dbReference type="AlphaFoldDB" id="A0A1E7FQT4"/>
<sequence length="311" mass="35132">ETIFNHFSLKPKPKSLILLLSNTMVFVQEFVLTCLLLAGHRAALLEELDYRRRLEQLGSSGSGSSNRNPSVSIHSSRLLTSLGLIWLTLIVAVVKNRFANSKRYTIRHRFTDFLLMAILLRFLSAVLKTLTASYSSDTVYVLSTISLFLHLVTCNYDYANGYDDDDDNDNNVEDDENDDDTIIASNIRKKNQERPTFKGGMISLTSAFFATTLLASRLESNAAVYIFICSSVVLFALYPAARHLVAVKSRHVGKWIPMLVSGILTMALIILLEPAETLMVLVITSFIGIFVPIWKYYLQYYKIKLRGPWDI</sequence>
<keyword evidence="6 8" id="KW-1133">Transmembrane helix</keyword>
<feature type="non-terminal residue" evidence="9">
    <location>
        <position position="311"/>
    </location>
</feature>
<evidence type="ECO:0000256" key="4">
    <source>
        <dbReference type="ARBA" id="ARBA00022502"/>
    </source>
</evidence>
<protein>
    <recommendedName>
        <fullName evidence="11">Phosphatidylinositol N-acetylglucosaminyltransferase</fullName>
    </recommendedName>
</protein>
<feature type="transmembrane region" description="Helical" evidence="8">
    <location>
        <begin position="197"/>
        <end position="216"/>
    </location>
</feature>
<feature type="transmembrane region" description="Helical" evidence="8">
    <location>
        <begin position="78"/>
        <end position="98"/>
    </location>
</feature>
<comment type="similarity">
    <text evidence="3">Belongs to the PIGC family.</text>
</comment>
<feature type="non-terminal residue" evidence="9">
    <location>
        <position position="1"/>
    </location>
</feature>
<feature type="transmembrane region" description="Helical" evidence="8">
    <location>
        <begin position="252"/>
        <end position="272"/>
    </location>
</feature>
<evidence type="ECO:0000256" key="2">
    <source>
        <dbReference type="ARBA" id="ARBA00004687"/>
    </source>
</evidence>
<feature type="transmembrane region" description="Helical" evidence="8">
    <location>
        <begin position="16"/>
        <end position="38"/>
    </location>
</feature>
<name>A0A1E7FQT4_9STRA</name>
<keyword evidence="4" id="KW-0337">GPI-anchor biosynthesis</keyword>
<evidence type="ECO:0000256" key="8">
    <source>
        <dbReference type="SAM" id="Phobius"/>
    </source>
</evidence>
<keyword evidence="10" id="KW-1185">Reference proteome</keyword>
<evidence type="ECO:0000256" key="6">
    <source>
        <dbReference type="ARBA" id="ARBA00022989"/>
    </source>
</evidence>
<comment type="subcellular location">
    <subcellularLocation>
        <location evidence="1">Membrane</location>
        <topology evidence="1">Multi-pass membrane protein</topology>
    </subcellularLocation>
</comment>
<reference evidence="9 10" key="1">
    <citation type="submission" date="2016-09" db="EMBL/GenBank/DDBJ databases">
        <title>Extensive genetic diversity and differential bi-allelic expression allows diatom success in the polar Southern Ocean.</title>
        <authorList>
            <consortium name="DOE Joint Genome Institute"/>
            <person name="Mock T."/>
            <person name="Otillar R.P."/>
            <person name="Strauss J."/>
            <person name="Dupont C."/>
            <person name="Frickenhaus S."/>
            <person name="Maumus F."/>
            <person name="Mcmullan M."/>
            <person name="Sanges R."/>
            <person name="Schmutz J."/>
            <person name="Toseland A."/>
            <person name="Valas R."/>
            <person name="Veluchamy A."/>
            <person name="Ward B.J."/>
            <person name="Allen A."/>
            <person name="Barry K."/>
            <person name="Falciatore A."/>
            <person name="Ferrante M."/>
            <person name="Fortunato A.E."/>
            <person name="Gloeckner G."/>
            <person name="Gruber A."/>
            <person name="Hipkin R."/>
            <person name="Janech M."/>
            <person name="Kroth P."/>
            <person name="Leese F."/>
            <person name="Lindquist E."/>
            <person name="Lyon B.R."/>
            <person name="Martin J."/>
            <person name="Mayer C."/>
            <person name="Parker M."/>
            <person name="Quesneville H."/>
            <person name="Raymond J."/>
            <person name="Uhlig C."/>
            <person name="Valentin K.U."/>
            <person name="Worden A.Z."/>
            <person name="Armbrust E.V."/>
            <person name="Bowler C."/>
            <person name="Green B."/>
            <person name="Moulton V."/>
            <person name="Van Oosterhout C."/>
            <person name="Grigoriev I."/>
        </authorList>
    </citation>
    <scope>NUCLEOTIDE SEQUENCE [LARGE SCALE GENOMIC DNA]</scope>
    <source>
        <strain evidence="9 10">CCMP1102</strain>
    </source>
</reference>
<evidence type="ECO:0000313" key="10">
    <source>
        <dbReference type="Proteomes" id="UP000095751"/>
    </source>
</evidence>
<gene>
    <name evidence="9" type="ORF">FRACYDRAFT_150234</name>
</gene>
<dbReference type="KEGG" id="fcy:FRACYDRAFT_150234"/>
<dbReference type="EMBL" id="KV784354">
    <property type="protein sequence ID" value="OEU20531.1"/>
    <property type="molecule type" value="Genomic_DNA"/>
</dbReference>
<dbReference type="InterPro" id="IPR009450">
    <property type="entry name" value="Plno_GlcNAc_GPI2"/>
</dbReference>
<dbReference type="Pfam" id="PF06432">
    <property type="entry name" value="GPI2"/>
    <property type="match status" value="1"/>
</dbReference>
<comment type="pathway">
    <text evidence="2">Glycolipid biosynthesis; glycosylphosphatidylinositol-anchor biosynthesis.</text>
</comment>
<dbReference type="PANTHER" id="PTHR12982">
    <property type="entry name" value="PHOSPHATIDYLINOSITOL GLYCAN, CLASS C"/>
    <property type="match status" value="1"/>
</dbReference>
<dbReference type="Proteomes" id="UP000095751">
    <property type="component" value="Unassembled WGS sequence"/>
</dbReference>
<dbReference type="InParanoid" id="A0A1E7FQT4"/>
<keyword evidence="7 8" id="KW-0472">Membrane</keyword>
<organism evidence="9 10">
    <name type="scientific">Fragilariopsis cylindrus CCMP1102</name>
    <dbReference type="NCBI Taxonomy" id="635003"/>
    <lineage>
        <taxon>Eukaryota</taxon>
        <taxon>Sar</taxon>
        <taxon>Stramenopiles</taxon>
        <taxon>Ochrophyta</taxon>
        <taxon>Bacillariophyta</taxon>
        <taxon>Bacillariophyceae</taxon>
        <taxon>Bacillariophycidae</taxon>
        <taxon>Bacillariales</taxon>
        <taxon>Bacillariaceae</taxon>
        <taxon>Fragilariopsis</taxon>
    </lineage>
</organism>
<dbReference type="PANTHER" id="PTHR12982:SF0">
    <property type="entry name" value="PHOSPHATIDYLINOSITOL N-ACETYLGLUCOSAMINYLTRANSFERASE SUBUNIT C"/>
    <property type="match status" value="1"/>
</dbReference>
<evidence type="ECO:0008006" key="11">
    <source>
        <dbReference type="Google" id="ProtNLM"/>
    </source>
</evidence>
<dbReference type="OrthoDB" id="196709at2759"/>
<keyword evidence="5 8" id="KW-0812">Transmembrane</keyword>